<dbReference type="GO" id="GO:0097367">
    <property type="term" value="F:carbohydrate derivative binding"/>
    <property type="evidence" value="ECO:0007669"/>
    <property type="project" value="InterPro"/>
</dbReference>
<dbReference type="InterPro" id="IPR019490">
    <property type="entry name" value="Glu6P/Mann6P_isomerase_C"/>
</dbReference>
<dbReference type="CDD" id="cd05637">
    <property type="entry name" value="SIS_PGI_PMI_2"/>
    <property type="match status" value="1"/>
</dbReference>
<dbReference type="NCBIfam" id="NF006426">
    <property type="entry name" value="PRK08674.1-6"/>
    <property type="match status" value="1"/>
</dbReference>
<dbReference type="GO" id="GO:1901135">
    <property type="term" value="P:carbohydrate derivative metabolic process"/>
    <property type="evidence" value="ECO:0007669"/>
    <property type="project" value="InterPro"/>
</dbReference>
<dbReference type="STRING" id="469383.Cwoe_4612"/>
<dbReference type="GO" id="GO:0004476">
    <property type="term" value="F:mannose-6-phosphate isomerase activity"/>
    <property type="evidence" value="ECO:0007669"/>
    <property type="project" value="UniProtKB-EC"/>
</dbReference>
<dbReference type="EMBL" id="CP001854">
    <property type="protein sequence ID" value="ADB53025.1"/>
    <property type="molecule type" value="Genomic_DNA"/>
</dbReference>
<feature type="domain" description="SIS" evidence="3">
    <location>
        <begin position="38"/>
        <end position="174"/>
    </location>
</feature>
<dbReference type="KEGG" id="cwo:Cwoe_4612"/>
<dbReference type="eggNOG" id="COG2222">
    <property type="taxonomic scope" value="Bacteria"/>
</dbReference>
<organism evidence="4 5">
    <name type="scientific">Conexibacter woesei (strain DSM 14684 / CCUG 47730 / CIP 108061 / JCM 11494 / NBRC 100937 / ID131577)</name>
    <dbReference type="NCBI Taxonomy" id="469383"/>
    <lineage>
        <taxon>Bacteria</taxon>
        <taxon>Bacillati</taxon>
        <taxon>Actinomycetota</taxon>
        <taxon>Thermoleophilia</taxon>
        <taxon>Solirubrobacterales</taxon>
        <taxon>Conexibacteraceae</taxon>
        <taxon>Conexibacter</taxon>
    </lineage>
</organism>
<dbReference type="Pfam" id="PF10432">
    <property type="entry name" value="bact-PGI_C"/>
    <property type="match status" value="1"/>
</dbReference>
<keyword evidence="2 4" id="KW-0413">Isomerase</keyword>
<dbReference type="Gene3D" id="3.40.50.10490">
    <property type="entry name" value="Glucose-6-phosphate isomerase like protein, domain 1"/>
    <property type="match status" value="2"/>
</dbReference>
<accession>D3F930</accession>
<dbReference type="InterPro" id="IPR001347">
    <property type="entry name" value="SIS_dom"/>
</dbReference>
<gene>
    <name evidence="4" type="ordered locus">Cwoe_4612</name>
</gene>
<proteinExistence type="inferred from homology"/>
<keyword evidence="5" id="KW-1185">Reference proteome</keyword>
<dbReference type="SUPFAM" id="SSF53697">
    <property type="entry name" value="SIS domain"/>
    <property type="match status" value="1"/>
</dbReference>
<evidence type="ECO:0000256" key="1">
    <source>
        <dbReference type="ARBA" id="ARBA00010523"/>
    </source>
</evidence>
<dbReference type="HOGENOM" id="CLU_059687_0_0_11"/>
<dbReference type="GO" id="GO:0004347">
    <property type="term" value="F:glucose-6-phosphate isomerase activity"/>
    <property type="evidence" value="ECO:0007669"/>
    <property type="project" value="InterPro"/>
</dbReference>
<evidence type="ECO:0000313" key="5">
    <source>
        <dbReference type="Proteomes" id="UP000008229"/>
    </source>
</evidence>
<dbReference type="Proteomes" id="UP000008229">
    <property type="component" value="Chromosome"/>
</dbReference>
<sequence length="349" mass="36598">MSDLSREAVEAVDTAKQVDDILGLPEHLRDALWRVESAKLEPRDAPGGFIVAGMGGSAVGGALAAAVLGDRASRPIAIARDYGLPAWTTHEATVLCSSYSGNTEETLAAYEAAGVIGAQRIVATTGGKLAAAARADGVPVVPLPGMFQPRVAVGYSLVIALEVAALCGAAESLHSEIDVAAAHTEALATEWAPDGPEDSLPKEIARGLHGTIPQIAGAGLTSPVAYRWKTQFNENAKTPAFAAELPELNHNEIVGWQGAAELGRFSAVFLDDSDLHPRVRQRIELTRGFISPTAASSFRVEGRGETRMERLVSLVLLGDLVSLYAAVLRGIDPTPVEMLDRLKTVLAGG</sequence>
<dbReference type="EC" id="5.3.1.8" evidence="4"/>
<dbReference type="PROSITE" id="PS51464">
    <property type="entry name" value="SIS"/>
    <property type="match status" value="1"/>
</dbReference>
<dbReference type="NCBIfam" id="TIGR02128">
    <property type="entry name" value="G6PI_arch"/>
    <property type="match status" value="1"/>
</dbReference>
<dbReference type="RefSeq" id="WP_012936076.1">
    <property type="nucleotide sequence ID" value="NC_013739.1"/>
</dbReference>
<dbReference type="GO" id="GO:0005975">
    <property type="term" value="P:carbohydrate metabolic process"/>
    <property type="evidence" value="ECO:0007669"/>
    <property type="project" value="InterPro"/>
</dbReference>
<dbReference type="AlphaFoldDB" id="D3F930"/>
<name>D3F930_CONWI</name>
<reference evidence="4 5" key="1">
    <citation type="journal article" date="2010" name="Stand. Genomic Sci.">
        <title>Complete genome sequence of Conexibacter woesei type strain (ID131577).</title>
        <authorList>
            <person name="Pukall R."/>
            <person name="Lapidus A."/>
            <person name="Glavina Del Rio T."/>
            <person name="Copeland A."/>
            <person name="Tice H."/>
            <person name="Cheng J.-F."/>
            <person name="Lucas S."/>
            <person name="Chen F."/>
            <person name="Nolan M."/>
            <person name="Bruce D."/>
            <person name="Goodwin L."/>
            <person name="Pitluck S."/>
            <person name="Mavromatis K."/>
            <person name="Ivanova N."/>
            <person name="Ovchinnikova G."/>
            <person name="Pati A."/>
            <person name="Chen A."/>
            <person name="Palaniappan K."/>
            <person name="Land M."/>
            <person name="Hauser L."/>
            <person name="Chang Y.-J."/>
            <person name="Jeffries C.D."/>
            <person name="Chain P."/>
            <person name="Meincke L."/>
            <person name="Sims D."/>
            <person name="Brettin T."/>
            <person name="Detter J.C."/>
            <person name="Rohde M."/>
            <person name="Goeker M."/>
            <person name="Bristow J."/>
            <person name="Eisen J.A."/>
            <person name="Markowitz V."/>
            <person name="Kyrpides N.C."/>
            <person name="Klenk H.-P."/>
            <person name="Hugenholtz P."/>
        </authorList>
    </citation>
    <scope>NUCLEOTIDE SEQUENCE [LARGE SCALE GENOMIC DNA]</scope>
    <source>
        <strain evidence="5">DSM 14684 / CIP 108061 / JCM 11494 / NBRC 100937 / ID131577</strain>
    </source>
</reference>
<dbReference type="OrthoDB" id="5241724at2"/>
<evidence type="ECO:0000256" key="2">
    <source>
        <dbReference type="ARBA" id="ARBA00023235"/>
    </source>
</evidence>
<protein>
    <submittedName>
        <fullName evidence="4">Bifunctional phosphoglucose/phosphomannose isomerase</fullName>
        <ecNumber evidence="4">5.3.1.8</ecNumber>
    </submittedName>
</protein>
<reference evidence="5" key="2">
    <citation type="submission" date="2010-01" db="EMBL/GenBank/DDBJ databases">
        <title>The complete genome of Conexibacter woesei DSM 14684.</title>
        <authorList>
            <consortium name="US DOE Joint Genome Institute (JGI-PGF)"/>
            <person name="Lucas S."/>
            <person name="Copeland A."/>
            <person name="Lapidus A."/>
            <person name="Glavina del Rio T."/>
            <person name="Dalin E."/>
            <person name="Tice H."/>
            <person name="Bruce D."/>
            <person name="Goodwin L."/>
            <person name="Pitluck S."/>
            <person name="Kyrpides N."/>
            <person name="Mavromatis K."/>
            <person name="Ivanova N."/>
            <person name="Mikhailova N."/>
            <person name="Chertkov O."/>
            <person name="Brettin T."/>
            <person name="Detter J.C."/>
            <person name="Han C."/>
            <person name="Larimer F."/>
            <person name="Land M."/>
            <person name="Hauser L."/>
            <person name="Markowitz V."/>
            <person name="Cheng J.-F."/>
            <person name="Hugenholtz P."/>
            <person name="Woyke T."/>
            <person name="Wu D."/>
            <person name="Pukall R."/>
            <person name="Steenblock K."/>
            <person name="Schneider S."/>
            <person name="Klenk H.-P."/>
            <person name="Eisen J.A."/>
        </authorList>
    </citation>
    <scope>NUCLEOTIDE SEQUENCE [LARGE SCALE GENOMIC DNA]</scope>
    <source>
        <strain evidence="5">DSM 14684 / CIP 108061 / JCM 11494 / NBRC 100937 / ID131577</strain>
    </source>
</reference>
<evidence type="ECO:0000259" key="3">
    <source>
        <dbReference type="PROSITE" id="PS51464"/>
    </source>
</evidence>
<comment type="similarity">
    <text evidence="1">Belongs to the PGI/PMI family.</text>
</comment>
<dbReference type="InterPro" id="IPR046348">
    <property type="entry name" value="SIS_dom_sf"/>
</dbReference>
<evidence type="ECO:0000313" key="4">
    <source>
        <dbReference type="EMBL" id="ADB53025.1"/>
    </source>
</evidence>